<evidence type="ECO:0000313" key="1">
    <source>
        <dbReference type="EMBL" id="GAA0153385.1"/>
    </source>
</evidence>
<name>A0AAV3PNT9_LITER</name>
<reference evidence="1 2" key="1">
    <citation type="submission" date="2024-01" db="EMBL/GenBank/DDBJ databases">
        <title>The complete chloroplast genome sequence of Lithospermum erythrorhizon: insights into the phylogenetic relationship among Boraginaceae species and the maternal lineages of purple gromwells.</title>
        <authorList>
            <person name="Okada T."/>
            <person name="Watanabe K."/>
        </authorList>
    </citation>
    <scope>NUCLEOTIDE SEQUENCE [LARGE SCALE GENOMIC DNA]</scope>
</reference>
<dbReference type="AlphaFoldDB" id="A0AAV3PNT9"/>
<dbReference type="EMBL" id="BAABME010002169">
    <property type="protein sequence ID" value="GAA0153385.1"/>
    <property type="molecule type" value="Genomic_DNA"/>
</dbReference>
<accession>A0AAV3PNT9</accession>
<dbReference type="Proteomes" id="UP001454036">
    <property type="component" value="Unassembled WGS sequence"/>
</dbReference>
<proteinExistence type="predicted"/>
<sequence length="103" mass="11524">MYYQQATGVAEAFNKTLCNILKKVVNKSSTPEGLINCSDFPVQKLMASLQGMNRTNKKLNTVGNHRHLGKRRLIPLQYPAGSCAVNKMMISMREKLSVIQRLG</sequence>
<organism evidence="1 2">
    <name type="scientific">Lithospermum erythrorhizon</name>
    <name type="common">Purple gromwell</name>
    <name type="synonym">Lithospermum officinale var. erythrorhizon</name>
    <dbReference type="NCBI Taxonomy" id="34254"/>
    <lineage>
        <taxon>Eukaryota</taxon>
        <taxon>Viridiplantae</taxon>
        <taxon>Streptophyta</taxon>
        <taxon>Embryophyta</taxon>
        <taxon>Tracheophyta</taxon>
        <taxon>Spermatophyta</taxon>
        <taxon>Magnoliopsida</taxon>
        <taxon>eudicotyledons</taxon>
        <taxon>Gunneridae</taxon>
        <taxon>Pentapetalae</taxon>
        <taxon>asterids</taxon>
        <taxon>lamiids</taxon>
        <taxon>Boraginales</taxon>
        <taxon>Boraginaceae</taxon>
        <taxon>Boraginoideae</taxon>
        <taxon>Lithospermeae</taxon>
        <taxon>Lithospermum</taxon>
    </lineage>
</organism>
<gene>
    <name evidence="1" type="ORF">LIER_11635</name>
</gene>
<evidence type="ECO:0000313" key="2">
    <source>
        <dbReference type="Proteomes" id="UP001454036"/>
    </source>
</evidence>
<keyword evidence="2" id="KW-1185">Reference proteome</keyword>
<protein>
    <submittedName>
        <fullName evidence="1">Uncharacterized protein</fullName>
    </submittedName>
</protein>
<comment type="caution">
    <text evidence="1">The sequence shown here is derived from an EMBL/GenBank/DDBJ whole genome shotgun (WGS) entry which is preliminary data.</text>
</comment>